<dbReference type="RefSeq" id="WP_043063268.1">
    <property type="nucleotide sequence ID" value="NZ_BJOA01000092.1"/>
</dbReference>
<dbReference type="AlphaFoldDB" id="A0A0D1Y790"/>
<reference evidence="2 4" key="2">
    <citation type="submission" date="2016-10" db="EMBL/GenBank/DDBJ databases">
        <authorList>
            <person name="de Groot N.N."/>
        </authorList>
    </citation>
    <scope>NUCLEOTIDE SEQUENCE [LARGE SCALE GENOMIC DNA]</scope>
    <source>
        <strain evidence="2 4">DSM 2895</strain>
    </source>
</reference>
<dbReference type="EMBL" id="LGUG01000012">
    <property type="protein sequence ID" value="KON90482.1"/>
    <property type="molecule type" value="Genomic_DNA"/>
</dbReference>
<accession>A0A0D1Y790</accession>
<evidence type="ECO:0000313" key="4">
    <source>
        <dbReference type="Proteomes" id="UP000182836"/>
    </source>
</evidence>
<sequence>MGKVHQIRMRTLTEEQKTNLQNELVNSGWEIVGHGGGVQSPELVSDEVNWLLVTCPDSEKATYPSGYQVLNDKECIHCGLPVTVDFSKC</sequence>
<reference evidence="1 3" key="1">
    <citation type="submission" date="2015-07" db="EMBL/GenBank/DDBJ databases">
        <title>Fjat-14205 dsm 2895.</title>
        <authorList>
            <person name="Liu B."/>
            <person name="Wang J."/>
            <person name="Zhu Y."/>
            <person name="Liu G."/>
            <person name="Chen Q."/>
            <person name="Chen Z."/>
            <person name="Lan J."/>
            <person name="Che J."/>
            <person name="Ge C."/>
            <person name="Shi H."/>
            <person name="Pan Z."/>
            <person name="Liu X."/>
        </authorList>
    </citation>
    <scope>NUCLEOTIDE SEQUENCE [LARGE SCALE GENOMIC DNA]</scope>
    <source>
        <strain evidence="1 3">DSM 2895</strain>
    </source>
</reference>
<dbReference type="Proteomes" id="UP000037269">
    <property type="component" value="Unassembled WGS sequence"/>
</dbReference>
<dbReference type="GeneID" id="42309129"/>
<evidence type="ECO:0000313" key="2">
    <source>
        <dbReference type="EMBL" id="SDJ78588.1"/>
    </source>
</evidence>
<dbReference type="OrthoDB" id="9857575at2"/>
<gene>
    <name evidence="1" type="ORF">AF333_28780</name>
    <name evidence="2" type="ORF">SAMN04487909_12878</name>
</gene>
<name>A0A0D1Y790_ANEMI</name>
<dbReference type="Proteomes" id="UP000182836">
    <property type="component" value="Unassembled WGS sequence"/>
</dbReference>
<dbReference type="PATRIC" id="fig|47500.8.peg.5227"/>
<keyword evidence="3" id="KW-1185">Reference proteome</keyword>
<evidence type="ECO:0000313" key="1">
    <source>
        <dbReference type="EMBL" id="KON90482.1"/>
    </source>
</evidence>
<dbReference type="EMBL" id="FNED01000028">
    <property type="protein sequence ID" value="SDJ78588.1"/>
    <property type="molecule type" value="Genomic_DNA"/>
</dbReference>
<proteinExistence type="predicted"/>
<organism evidence="1 3">
    <name type="scientific">Aneurinibacillus migulanus</name>
    <name type="common">Bacillus migulanus</name>
    <dbReference type="NCBI Taxonomy" id="47500"/>
    <lineage>
        <taxon>Bacteria</taxon>
        <taxon>Bacillati</taxon>
        <taxon>Bacillota</taxon>
        <taxon>Bacilli</taxon>
        <taxon>Bacillales</taxon>
        <taxon>Paenibacillaceae</taxon>
        <taxon>Aneurinibacillus group</taxon>
        <taxon>Aneurinibacillus</taxon>
    </lineage>
</organism>
<evidence type="ECO:0000313" key="3">
    <source>
        <dbReference type="Proteomes" id="UP000037269"/>
    </source>
</evidence>
<protein>
    <submittedName>
        <fullName evidence="1">Uncharacterized protein</fullName>
    </submittedName>
</protein>